<dbReference type="RefSeq" id="WP_066216857.1">
    <property type="nucleotide sequence ID" value="NZ_FNSN01000003.1"/>
</dbReference>
<reference evidence="2 3" key="1">
    <citation type="submission" date="2016-10" db="EMBL/GenBank/DDBJ databases">
        <authorList>
            <person name="de Groot N.N."/>
        </authorList>
    </citation>
    <scope>NUCLEOTIDE SEQUENCE [LARGE SCALE GENOMIC DNA]</scope>
    <source>
        <strain evidence="2 3">DSM 10495</strain>
    </source>
</reference>
<dbReference type="InterPro" id="IPR017517">
    <property type="entry name" value="Maleyloyr_isom"/>
</dbReference>
<dbReference type="InterPro" id="IPR024344">
    <property type="entry name" value="MDMPI_metal-binding"/>
</dbReference>
<feature type="domain" description="Mycothiol-dependent maleylpyruvate isomerase metal-binding" evidence="1">
    <location>
        <begin position="9"/>
        <end position="99"/>
    </location>
</feature>
<dbReference type="NCBIfam" id="TIGR03083">
    <property type="entry name" value="maleylpyruvate isomerase family mycothiol-dependent enzyme"/>
    <property type="match status" value="1"/>
</dbReference>
<dbReference type="STRING" id="156980.SAMN04489745_2809"/>
<keyword evidence="3" id="KW-1185">Reference proteome</keyword>
<dbReference type="AlphaFoldDB" id="A0A1H4SBG2"/>
<evidence type="ECO:0000313" key="3">
    <source>
        <dbReference type="Proteomes" id="UP000182652"/>
    </source>
</evidence>
<dbReference type="Proteomes" id="UP000182652">
    <property type="component" value="Unassembled WGS sequence"/>
</dbReference>
<dbReference type="EMBL" id="FNSN01000003">
    <property type="protein sequence ID" value="SEC41397.1"/>
    <property type="molecule type" value="Genomic_DNA"/>
</dbReference>
<dbReference type="InterPro" id="IPR034660">
    <property type="entry name" value="DinB/YfiT-like"/>
</dbReference>
<accession>A0A1H4SBG2</accession>
<dbReference type="GO" id="GO:0046872">
    <property type="term" value="F:metal ion binding"/>
    <property type="evidence" value="ECO:0007669"/>
    <property type="project" value="InterPro"/>
</dbReference>
<proteinExistence type="predicted"/>
<dbReference type="SUPFAM" id="SSF109854">
    <property type="entry name" value="DinB/YfiT-like putative metalloenzymes"/>
    <property type="match status" value="1"/>
</dbReference>
<sequence length="217" mass="23110">MNEIWDVVHEERRALAADLAELEPEAWDTPSLCPGWTVHDVVAHLVNDAKTTWAGFAGELLKARFDFDALNEHGVARERRADPRETLENLRAVSGRTSSAPAPRVTRLVEAFVHGEDIRRPLGISRSYPPGPLLEALKHQLATSTGFGGGKERAAGVILEATDTDFHGRPTSPAVNAAPVVRGSTLALLLAVSGRPVRPGELDGDGASAFAVTSGDG</sequence>
<gene>
    <name evidence="2" type="ORF">SAMN04489745_2809</name>
</gene>
<name>A0A1H4SBG2_9MICC</name>
<dbReference type="Pfam" id="PF11716">
    <property type="entry name" value="MDMPI_N"/>
    <property type="match status" value="1"/>
</dbReference>
<dbReference type="Gene3D" id="1.20.120.450">
    <property type="entry name" value="dinb family like domain"/>
    <property type="match status" value="1"/>
</dbReference>
<protein>
    <submittedName>
        <fullName evidence="2">TIGR03083 family protein</fullName>
    </submittedName>
</protein>
<evidence type="ECO:0000259" key="1">
    <source>
        <dbReference type="Pfam" id="PF11716"/>
    </source>
</evidence>
<evidence type="ECO:0000313" key="2">
    <source>
        <dbReference type="EMBL" id="SEC41397.1"/>
    </source>
</evidence>
<organism evidence="2 3">
    <name type="scientific">Arthrobacter woluwensis</name>
    <dbReference type="NCBI Taxonomy" id="156980"/>
    <lineage>
        <taxon>Bacteria</taxon>
        <taxon>Bacillati</taxon>
        <taxon>Actinomycetota</taxon>
        <taxon>Actinomycetes</taxon>
        <taxon>Micrococcales</taxon>
        <taxon>Micrococcaceae</taxon>
        <taxon>Arthrobacter</taxon>
    </lineage>
</organism>